<gene>
    <name evidence="10" type="ORF">CROS1456_LOCUS306</name>
    <name evidence="11" type="ORF">HKI87_16g83420</name>
</gene>
<dbReference type="Gene3D" id="3.10.450.240">
    <property type="match status" value="1"/>
</dbReference>
<dbReference type="PANTHER" id="PTHR28554:SF1">
    <property type="entry name" value="LARGE RIBOSOMAL SUBUNIT PROTEIN ML45"/>
    <property type="match status" value="1"/>
</dbReference>
<dbReference type="InterPro" id="IPR032710">
    <property type="entry name" value="NTF2-like_dom_sf"/>
</dbReference>
<dbReference type="InterPro" id="IPR007379">
    <property type="entry name" value="Tim44-like_dom"/>
</dbReference>
<dbReference type="InterPro" id="IPR051975">
    <property type="entry name" value="mtLSU_mL45"/>
</dbReference>
<sequence length="284" mass="31654">MALRSIVLGGARRVEGLASVRGFAALCPTFTLPSFQNLDKDCGQDLVNGLARGGLRGYAKGRQVRPRAPLNRPMGQGVPLKIVFVSPGILVEPWQKAEQLSWQSLLTVDGWRKRWQRYFVNTGKSLYTLSKCMQGIPNFKLRELKVELAELYETINEAAAKGNRKLVQDSVTDKTWTLFKKEMADRKRSGWDKIEWALSEPARSMKVELLQGRVIQVAPEVQFAQLTCKLTSRQTLAAYGASGELVAGSPEEAVEVSEHWVFERGLGKKLVAGAGIRWRLAARL</sequence>
<evidence type="ECO:0000313" key="11">
    <source>
        <dbReference type="EMBL" id="WZN66772.1"/>
    </source>
</evidence>
<evidence type="ECO:0000256" key="4">
    <source>
        <dbReference type="ARBA" id="ARBA00023128"/>
    </source>
</evidence>
<evidence type="ECO:0000313" key="12">
    <source>
        <dbReference type="Proteomes" id="UP001472866"/>
    </source>
</evidence>
<reference evidence="11 12" key="2">
    <citation type="submission" date="2024-03" db="EMBL/GenBank/DDBJ databases">
        <title>Complete genome sequence of the green alga Chloropicon roscoffensis RCC1871.</title>
        <authorList>
            <person name="Lemieux C."/>
            <person name="Pombert J.-F."/>
            <person name="Otis C."/>
            <person name="Turmel M."/>
        </authorList>
    </citation>
    <scope>NUCLEOTIDE SEQUENCE [LARGE SCALE GENOMIC DNA]</scope>
    <source>
        <strain evidence="11 12">RCC1871</strain>
    </source>
</reference>
<accession>A0A7S3FLR0</accession>
<feature type="domain" description="Tim44-like" evidence="9">
    <location>
        <begin position="129"/>
        <end position="283"/>
    </location>
</feature>
<dbReference type="EMBL" id="CP151516">
    <property type="protein sequence ID" value="WZN66772.1"/>
    <property type="molecule type" value="Genomic_DNA"/>
</dbReference>
<dbReference type="Proteomes" id="UP001472866">
    <property type="component" value="Chromosome 16"/>
</dbReference>
<organism evidence="10">
    <name type="scientific">Chloropicon roscoffensis</name>
    <dbReference type="NCBI Taxonomy" id="1461544"/>
    <lineage>
        <taxon>Eukaryota</taxon>
        <taxon>Viridiplantae</taxon>
        <taxon>Chlorophyta</taxon>
        <taxon>Chloropicophyceae</taxon>
        <taxon>Chloropicales</taxon>
        <taxon>Chloropicaceae</taxon>
        <taxon>Chloropicon</taxon>
    </lineage>
</organism>
<evidence type="ECO:0000256" key="2">
    <source>
        <dbReference type="ARBA" id="ARBA00022946"/>
    </source>
</evidence>
<dbReference type="GO" id="GO:1990904">
    <property type="term" value="C:ribonucleoprotein complex"/>
    <property type="evidence" value="ECO:0007669"/>
    <property type="project" value="UniProtKB-KW"/>
</dbReference>
<dbReference type="AlphaFoldDB" id="A0A7S3FLR0"/>
<keyword evidence="2" id="KW-0809">Transit peptide</keyword>
<proteinExistence type="inferred from homology"/>
<name>A0A7S3FLR0_9CHLO</name>
<evidence type="ECO:0000259" key="9">
    <source>
        <dbReference type="SMART" id="SM00978"/>
    </source>
</evidence>
<evidence type="ECO:0000256" key="3">
    <source>
        <dbReference type="ARBA" id="ARBA00022980"/>
    </source>
</evidence>
<keyword evidence="4" id="KW-0496">Mitochondrion</keyword>
<dbReference type="SUPFAM" id="SSF54427">
    <property type="entry name" value="NTF2-like"/>
    <property type="match status" value="1"/>
</dbReference>
<evidence type="ECO:0000256" key="7">
    <source>
        <dbReference type="ARBA" id="ARBA00039448"/>
    </source>
</evidence>
<dbReference type="PANTHER" id="PTHR28554">
    <property type="entry name" value="39S RIBOSOMAL PROTEIN L45, MITOCHONDRIAL"/>
    <property type="match status" value="1"/>
</dbReference>
<dbReference type="GO" id="GO:0005739">
    <property type="term" value="C:mitochondrion"/>
    <property type="evidence" value="ECO:0007669"/>
    <property type="project" value="UniProtKB-SubCell"/>
</dbReference>
<keyword evidence="5" id="KW-0687">Ribonucleoprotein</keyword>
<dbReference type="Pfam" id="PF04280">
    <property type="entry name" value="Tim44"/>
    <property type="match status" value="1"/>
</dbReference>
<evidence type="ECO:0000256" key="5">
    <source>
        <dbReference type="ARBA" id="ARBA00023274"/>
    </source>
</evidence>
<reference evidence="10" key="1">
    <citation type="submission" date="2021-01" db="EMBL/GenBank/DDBJ databases">
        <authorList>
            <person name="Corre E."/>
            <person name="Pelletier E."/>
            <person name="Niang G."/>
            <person name="Scheremetjew M."/>
            <person name="Finn R."/>
            <person name="Kale V."/>
            <person name="Holt S."/>
            <person name="Cochrane G."/>
            <person name="Meng A."/>
            <person name="Brown T."/>
            <person name="Cohen L."/>
        </authorList>
    </citation>
    <scope>NUCLEOTIDE SEQUENCE</scope>
    <source>
        <strain evidence="10">RCC1871</strain>
    </source>
</reference>
<dbReference type="EMBL" id="HBHZ01000379">
    <property type="protein sequence ID" value="CAE0187240.1"/>
    <property type="molecule type" value="Transcribed_RNA"/>
</dbReference>
<evidence type="ECO:0000256" key="6">
    <source>
        <dbReference type="ARBA" id="ARBA00038073"/>
    </source>
</evidence>
<keyword evidence="3" id="KW-0689">Ribosomal protein</keyword>
<evidence type="ECO:0000256" key="1">
    <source>
        <dbReference type="ARBA" id="ARBA00004173"/>
    </source>
</evidence>
<comment type="subcellular location">
    <subcellularLocation>
        <location evidence="1">Mitochondrion</location>
    </subcellularLocation>
</comment>
<comment type="similarity">
    <text evidence="6">Belongs to the mitochondrion-specific ribosomal protein mL45 family.</text>
</comment>
<evidence type="ECO:0000256" key="8">
    <source>
        <dbReference type="ARBA" id="ARBA00043031"/>
    </source>
</evidence>
<keyword evidence="12" id="KW-1185">Reference proteome</keyword>
<evidence type="ECO:0000313" key="10">
    <source>
        <dbReference type="EMBL" id="CAE0187240.1"/>
    </source>
</evidence>
<dbReference type="GO" id="GO:0005840">
    <property type="term" value="C:ribosome"/>
    <property type="evidence" value="ECO:0007669"/>
    <property type="project" value="UniProtKB-KW"/>
</dbReference>
<protein>
    <recommendedName>
        <fullName evidence="7">Large ribosomal subunit protein mL45</fullName>
    </recommendedName>
    <alternativeName>
        <fullName evidence="8">39S ribosomal protein L45, mitochondrial</fullName>
    </alternativeName>
</protein>
<dbReference type="SMART" id="SM00978">
    <property type="entry name" value="Tim44"/>
    <property type="match status" value="1"/>
</dbReference>